<accession>A0A1T1H8C1</accession>
<dbReference type="Pfam" id="PF02518">
    <property type="entry name" value="HATPase_c"/>
    <property type="match status" value="1"/>
</dbReference>
<dbReference type="Gene3D" id="3.30.565.10">
    <property type="entry name" value="Histidine kinase-like ATPase, C-terminal domain"/>
    <property type="match status" value="1"/>
</dbReference>
<dbReference type="Pfam" id="PF00512">
    <property type="entry name" value="HisKA"/>
    <property type="match status" value="1"/>
</dbReference>
<evidence type="ECO:0000256" key="7">
    <source>
        <dbReference type="ARBA" id="ARBA00022989"/>
    </source>
</evidence>
<evidence type="ECO:0000256" key="8">
    <source>
        <dbReference type="SAM" id="Phobius"/>
    </source>
</evidence>
<dbReference type="InterPro" id="IPR003594">
    <property type="entry name" value="HATPase_dom"/>
</dbReference>
<feature type="domain" description="Histidine kinase" evidence="9">
    <location>
        <begin position="248"/>
        <end position="448"/>
    </location>
</feature>
<evidence type="ECO:0000313" key="10">
    <source>
        <dbReference type="EMBL" id="OOV86082.1"/>
    </source>
</evidence>
<keyword evidence="3" id="KW-0597">Phosphoprotein</keyword>
<evidence type="ECO:0000256" key="2">
    <source>
        <dbReference type="ARBA" id="ARBA00012438"/>
    </source>
</evidence>
<dbReference type="SMART" id="SM00388">
    <property type="entry name" value="HisKA"/>
    <property type="match status" value="1"/>
</dbReference>
<dbReference type="SUPFAM" id="SSF55874">
    <property type="entry name" value="ATPase domain of HSP90 chaperone/DNA topoisomerase II/histidine kinase"/>
    <property type="match status" value="1"/>
</dbReference>
<dbReference type="RefSeq" id="WP_078320661.1">
    <property type="nucleotide sequence ID" value="NZ_FXTS01000010.1"/>
</dbReference>
<dbReference type="STRING" id="966.BTA35_0215195"/>
<dbReference type="AlphaFoldDB" id="A0A1T1H8C1"/>
<evidence type="ECO:0000256" key="1">
    <source>
        <dbReference type="ARBA" id="ARBA00000085"/>
    </source>
</evidence>
<dbReference type="Gene3D" id="6.10.340.10">
    <property type="match status" value="1"/>
</dbReference>
<dbReference type="InterPro" id="IPR005467">
    <property type="entry name" value="His_kinase_dom"/>
</dbReference>
<organism evidence="10 11">
    <name type="scientific">Oceanospirillum linum</name>
    <dbReference type="NCBI Taxonomy" id="966"/>
    <lineage>
        <taxon>Bacteria</taxon>
        <taxon>Pseudomonadati</taxon>
        <taxon>Pseudomonadota</taxon>
        <taxon>Gammaproteobacteria</taxon>
        <taxon>Oceanospirillales</taxon>
        <taxon>Oceanospirillaceae</taxon>
        <taxon>Oceanospirillum</taxon>
    </lineage>
</organism>
<name>A0A1T1H8C1_OCELI</name>
<sequence>MHQLTVSKRYSLRYFLRNQLLVLSSFMVTGFGCILFYLYVDGLDIATRKSLQVIGDYYAQLYQSGELSQTQIQANEFSIFVGQQNLPDWISNEFNQQEFSNRTLYKAHYQVSDSSNGSIAPLLLTAIPINNGEQQLFAVYHFQPTPKDGTGNAGRSPNILQTVLTITVTVFIVLLIIVLWMAQRFNQRVLKPMEALADMAANIDQEKPLVKHPILADRSETGLVAQTLEAGIERIRAYHQRESDFLQNASHELRTPITVLSSALDIIDRRRQLGKKDLDKPLIHMRQAVVNMKSTTEALLWLSRDEPQSVESLPVTANDLQQMLSEVTQQLHYLIDGRELNIHIGPVPHDLVLHNADLLRIVLINLIRNAYEHTFEGQINISISNKELSINDTGIGLSDNINLMQRGHSGRNSFGLGLDIVSRIADKKGWFLSLSSNEYNGCCARLRW</sequence>
<dbReference type="GO" id="GO:0005886">
    <property type="term" value="C:plasma membrane"/>
    <property type="evidence" value="ECO:0007669"/>
    <property type="project" value="TreeGrafter"/>
</dbReference>
<dbReference type="InterPro" id="IPR036890">
    <property type="entry name" value="HATPase_C_sf"/>
</dbReference>
<keyword evidence="7 8" id="KW-1133">Transmembrane helix</keyword>
<evidence type="ECO:0000259" key="9">
    <source>
        <dbReference type="PROSITE" id="PS50109"/>
    </source>
</evidence>
<evidence type="ECO:0000256" key="3">
    <source>
        <dbReference type="ARBA" id="ARBA00022553"/>
    </source>
</evidence>
<dbReference type="InterPro" id="IPR003661">
    <property type="entry name" value="HisK_dim/P_dom"/>
</dbReference>
<keyword evidence="8" id="KW-0472">Membrane</keyword>
<evidence type="ECO:0000313" key="11">
    <source>
        <dbReference type="Proteomes" id="UP000190064"/>
    </source>
</evidence>
<evidence type="ECO:0000256" key="4">
    <source>
        <dbReference type="ARBA" id="ARBA00022679"/>
    </source>
</evidence>
<dbReference type="EMBL" id="MTSD02000009">
    <property type="protein sequence ID" value="OOV86082.1"/>
    <property type="molecule type" value="Genomic_DNA"/>
</dbReference>
<comment type="catalytic activity">
    <reaction evidence="1">
        <text>ATP + protein L-histidine = ADP + protein N-phospho-L-histidine.</text>
        <dbReference type="EC" id="2.7.13.3"/>
    </reaction>
</comment>
<protein>
    <recommendedName>
        <fullName evidence="2">histidine kinase</fullName>
        <ecNumber evidence="2">2.7.13.3</ecNumber>
    </recommendedName>
</protein>
<gene>
    <name evidence="10" type="ORF">BTA35_0215195</name>
</gene>
<dbReference type="PANTHER" id="PTHR45436:SF5">
    <property type="entry name" value="SENSOR HISTIDINE KINASE TRCS"/>
    <property type="match status" value="1"/>
</dbReference>
<dbReference type="PROSITE" id="PS50109">
    <property type="entry name" value="HIS_KIN"/>
    <property type="match status" value="1"/>
</dbReference>
<keyword evidence="5 8" id="KW-0812">Transmembrane</keyword>
<evidence type="ECO:0000256" key="6">
    <source>
        <dbReference type="ARBA" id="ARBA00022777"/>
    </source>
</evidence>
<evidence type="ECO:0000256" key="5">
    <source>
        <dbReference type="ARBA" id="ARBA00022692"/>
    </source>
</evidence>
<dbReference type="PANTHER" id="PTHR45436">
    <property type="entry name" value="SENSOR HISTIDINE KINASE YKOH"/>
    <property type="match status" value="1"/>
</dbReference>
<feature type="transmembrane region" description="Helical" evidence="8">
    <location>
        <begin position="20"/>
        <end position="40"/>
    </location>
</feature>
<dbReference type="CDD" id="cd00082">
    <property type="entry name" value="HisKA"/>
    <property type="match status" value="1"/>
</dbReference>
<comment type="caution">
    <text evidence="10">The sequence shown here is derived from an EMBL/GenBank/DDBJ whole genome shotgun (WGS) entry which is preliminary data.</text>
</comment>
<feature type="transmembrane region" description="Helical" evidence="8">
    <location>
        <begin position="159"/>
        <end position="182"/>
    </location>
</feature>
<dbReference type="Gene3D" id="1.10.287.130">
    <property type="match status" value="1"/>
</dbReference>
<dbReference type="GO" id="GO:0000155">
    <property type="term" value="F:phosphorelay sensor kinase activity"/>
    <property type="evidence" value="ECO:0007669"/>
    <property type="project" value="InterPro"/>
</dbReference>
<keyword evidence="11" id="KW-1185">Reference proteome</keyword>
<dbReference type="SMART" id="SM00387">
    <property type="entry name" value="HATPase_c"/>
    <property type="match status" value="1"/>
</dbReference>
<keyword evidence="4" id="KW-0808">Transferase</keyword>
<dbReference type="SUPFAM" id="SSF47384">
    <property type="entry name" value="Homodimeric domain of signal transducing histidine kinase"/>
    <property type="match status" value="1"/>
</dbReference>
<dbReference type="EC" id="2.7.13.3" evidence="2"/>
<keyword evidence="6" id="KW-0418">Kinase</keyword>
<dbReference type="InterPro" id="IPR036097">
    <property type="entry name" value="HisK_dim/P_sf"/>
</dbReference>
<dbReference type="InterPro" id="IPR050428">
    <property type="entry name" value="TCS_sensor_his_kinase"/>
</dbReference>
<reference evidence="10" key="1">
    <citation type="submission" date="2017-02" db="EMBL/GenBank/DDBJ databases">
        <title>Draft Genome Sequence of the Salt Water Bacterium Oceanospirillum linum ATCC 11336.</title>
        <authorList>
            <person name="Trachtenberg A.M."/>
            <person name="Carney J.G."/>
            <person name="Linnane J.D."/>
            <person name="Rheaume B.A."/>
            <person name="Pitts N.L."/>
            <person name="Mykles D.L."/>
            <person name="Maclea K.S."/>
        </authorList>
    </citation>
    <scope>NUCLEOTIDE SEQUENCE [LARGE SCALE GENOMIC DNA]</scope>
    <source>
        <strain evidence="10">ATCC 11336</strain>
    </source>
</reference>
<dbReference type="Proteomes" id="UP000190064">
    <property type="component" value="Unassembled WGS sequence"/>
</dbReference>
<proteinExistence type="predicted"/>